<evidence type="ECO:0000313" key="1">
    <source>
        <dbReference type="EMBL" id="KDO30182.1"/>
    </source>
</evidence>
<reference evidence="1 2" key="1">
    <citation type="journal article" date="2013" name="PLoS Genet.">
        <title>Distinctive expansion of potential virulence genes in the genome of the oomycete fish pathogen Saprolegnia parasitica.</title>
        <authorList>
            <person name="Jiang R.H."/>
            <person name="de Bruijn I."/>
            <person name="Haas B.J."/>
            <person name="Belmonte R."/>
            <person name="Lobach L."/>
            <person name="Christie J."/>
            <person name="van den Ackerveken G."/>
            <person name="Bottin A."/>
            <person name="Bulone V."/>
            <person name="Diaz-Moreno S.M."/>
            <person name="Dumas B."/>
            <person name="Fan L."/>
            <person name="Gaulin E."/>
            <person name="Govers F."/>
            <person name="Grenville-Briggs L.J."/>
            <person name="Horner N.R."/>
            <person name="Levin J.Z."/>
            <person name="Mammella M."/>
            <person name="Meijer H.J."/>
            <person name="Morris P."/>
            <person name="Nusbaum C."/>
            <person name="Oome S."/>
            <person name="Phillips A.J."/>
            <person name="van Rooyen D."/>
            <person name="Rzeszutek E."/>
            <person name="Saraiva M."/>
            <person name="Secombes C.J."/>
            <person name="Seidl M.F."/>
            <person name="Snel B."/>
            <person name="Stassen J.H."/>
            <person name="Sykes S."/>
            <person name="Tripathy S."/>
            <person name="van den Berg H."/>
            <person name="Vega-Arreguin J.C."/>
            <person name="Wawra S."/>
            <person name="Young S.K."/>
            <person name="Zeng Q."/>
            <person name="Dieguez-Uribeondo J."/>
            <person name="Russ C."/>
            <person name="Tyler B.M."/>
            <person name="van West P."/>
        </authorList>
    </citation>
    <scope>NUCLEOTIDE SEQUENCE [LARGE SCALE GENOMIC DNA]</scope>
    <source>
        <strain evidence="1 2">CBS 223.65</strain>
    </source>
</reference>
<feature type="non-terminal residue" evidence="1">
    <location>
        <position position="1"/>
    </location>
</feature>
<dbReference type="VEuPathDB" id="FungiDB:SPRG_05374"/>
<organism evidence="1 2">
    <name type="scientific">Saprolegnia parasitica (strain CBS 223.65)</name>
    <dbReference type="NCBI Taxonomy" id="695850"/>
    <lineage>
        <taxon>Eukaryota</taxon>
        <taxon>Sar</taxon>
        <taxon>Stramenopiles</taxon>
        <taxon>Oomycota</taxon>
        <taxon>Saprolegniomycetes</taxon>
        <taxon>Saprolegniales</taxon>
        <taxon>Saprolegniaceae</taxon>
        <taxon>Saprolegnia</taxon>
    </lineage>
</organism>
<accession>A0A067CTV3</accession>
<dbReference type="EMBL" id="KK583203">
    <property type="protein sequence ID" value="KDO30182.1"/>
    <property type="molecule type" value="Genomic_DNA"/>
</dbReference>
<dbReference type="GeneID" id="24127772"/>
<dbReference type="RefSeq" id="XP_012199360.1">
    <property type="nucleotide sequence ID" value="XM_012343970.1"/>
</dbReference>
<gene>
    <name evidence="1" type="ORF">SPRG_05374</name>
</gene>
<proteinExistence type="predicted"/>
<dbReference type="KEGG" id="spar:SPRG_05374"/>
<evidence type="ECO:0000313" key="2">
    <source>
        <dbReference type="Proteomes" id="UP000030745"/>
    </source>
</evidence>
<sequence>ASEAGSRTRSASLVVVGAALGRGLRRWHPNEAVLVTLLHHVVEAALGVLLG</sequence>
<dbReference type="AlphaFoldDB" id="A0A067CTV3"/>
<keyword evidence="2" id="KW-1185">Reference proteome</keyword>
<protein>
    <submittedName>
        <fullName evidence="1">Uncharacterized protein</fullName>
    </submittedName>
</protein>
<dbReference type="Proteomes" id="UP000030745">
    <property type="component" value="Unassembled WGS sequence"/>
</dbReference>
<name>A0A067CTV3_SAPPC</name>